<proteinExistence type="predicted"/>
<sequence length="62" mass="6891">MENQTTLLLKKITNESADIFSLIGLILERMDLDDGVDKKYVDSISAVKTLAHKLNADLDLLS</sequence>
<name>A0A7U4GE69_YEREN</name>
<evidence type="ECO:0000313" key="2">
    <source>
        <dbReference type="Proteomes" id="UP000230961"/>
    </source>
</evidence>
<reference evidence="1 2" key="1">
    <citation type="submission" date="2017-11" db="EMBL/GenBank/DDBJ databases">
        <title>The complete genome sequence and comparative genome analysis of Yersinia enterocolitica strain LC20.</title>
        <authorList>
            <person name="Shi G."/>
            <person name="Su M."/>
            <person name="Liang J."/>
            <person name="Gu W."/>
            <person name="Xiao Y."/>
            <person name="Zhang Z."/>
            <person name="Qiu H."/>
            <person name="Duan R."/>
            <person name="Zhang Z."/>
            <person name="Li Y."/>
            <person name="Zhang X."/>
            <person name="Ling Y."/>
            <person name="Song L."/>
            <person name="Chen M."/>
            <person name="Zhao Y."/>
            <person name="Wu J."/>
            <person name="Jing H."/>
            <person name="Xiao J."/>
            <person name="Wang X."/>
        </authorList>
    </citation>
    <scope>NUCLEOTIDE SEQUENCE [LARGE SCALE GENOMIC DNA]</scope>
    <source>
        <strain evidence="1 2">LC20</strain>
    </source>
</reference>
<organism evidence="1 2">
    <name type="scientific">Yersinia enterocolitica LC20</name>
    <dbReference type="NCBI Taxonomy" id="1443113"/>
    <lineage>
        <taxon>Bacteria</taxon>
        <taxon>Pseudomonadati</taxon>
        <taxon>Pseudomonadota</taxon>
        <taxon>Gammaproteobacteria</taxon>
        <taxon>Enterobacterales</taxon>
        <taxon>Yersiniaceae</taxon>
        <taxon>Yersinia</taxon>
    </lineage>
</organism>
<dbReference type="AlphaFoldDB" id="A0A7U4GE69"/>
<gene>
    <name evidence="1" type="ORF">LC20_01726</name>
</gene>
<evidence type="ECO:0000313" key="1">
    <source>
        <dbReference type="EMBL" id="AHM72979.1"/>
    </source>
</evidence>
<protein>
    <submittedName>
        <fullName evidence="1">Uncharacterized protein</fullName>
    </submittedName>
</protein>
<accession>A0A7U4GE69</accession>
<dbReference type="KEGG" id="yel:LC20_01726"/>
<dbReference type="EMBL" id="CP007448">
    <property type="protein sequence ID" value="AHM72979.1"/>
    <property type="molecule type" value="Genomic_DNA"/>
</dbReference>
<dbReference type="Proteomes" id="UP000230961">
    <property type="component" value="Chromosome"/>
</dbReference>